<dbReference type="GO" id="GO:0003723">
    <property type="term" value="F:RNA binding"/>
    <property type="evidence" value="ECO:0007669"/>
    <property type="project" value="UniProtKB-UniRule"/>
</dbReference>
<sequence>MPDLNSSSRMSTKSASVKKSQSTSNKLQSSASAKSRETKRPSGKSVSPGPPRHRPRRRSRSSSVSQTSSSSSSDSDSGASSGSNSSQSTKESPKKVVRPKDNYDFPYFRKTDAKPADRPKPVSRSSDHSAKTDSAPNPTHKSTREQVKKPSASTLSGIKASESARLATSGRTATSPSSKNLVKANAASESQATLTVVSTVEERPATTQKNQPSIKIVSNSTKAHVQEIFSVWGAIQSVDMPADRLHPEFSRSYAYVTYENPKSATDAVNFMNGGQIDGEVVRVTEVLPRSTASGRGDRRPSSEEKVKYR</sequence>
<protein>
    <submittedName>
        <fullName evidence="5">RNA-binding protein with serine-rich domain 1</fullName>
    </submittedName>
</protein>
<evidence type="ECO:0000256" key="1">
    <source>
        <dbReference type="ARBA" id="ARBA00022884"/>
    </source>
</evidence>
<evidence type="ECO:0000256" key="3">
    <source>
        <dbReference type="SAM" id="MobiDB-lite"/>
    </source>
</evidence>
<dbReference type="PANTHER" id="PTHR15481:SF0">
    <property type="entry name" value="LD23870P-RELATED"/>
    <property type="match status" value="1"/>
</dbReference>
<keyword evidence="1 2" id="KW-0694">RNA-binding</keyword>
<dbReference type="GO" id="GO:0005737">
    <property type="term" value="C:cytoplasm"/>
    <property type="evidence" value="ECO:0007669"/>
    <property type="project" value="TreeGrafter"/>
</dbReference>
<dbReference type="GO" id="GO:0061574">
    <property type="term" value="C:ASAP complex"/>
    <property type="evidence" value="ECO:0007669"/>
    <property type="project" value="TreeGrafter"/>
</dbReference>
<organism evidence="5 6">
    <name type="scientific">Paragonimus westermani</name>
    <dbReference type="NCBI Taxonomy" id="34504"/>
    <lineage>
        <taxon>Eukaryota</taxon>
        <taxon>Metazoa</taxon>
        <taxon>Spiralia</taxon>
        <taxon>Lophotrochozoa</taxon>
        <taxon>Platyhelminthes</taxon>
        <taxon>Trematoda</taxon>
        <taxon>Digenea</taxon>
        <taxon>Plagiorchiida</taxon>
        <taxon>Troglotremata</taxon>
        <taxon>Troglotrematidae</taxon>
        <taxon>Paragonimus</taxon>
    </lineage>
</organism>
<dbReference type="GO" id="GO:0000398">
    <property type="term" value="P:mRNA splicing, via spliceosome"/>
    <property type="evidence" value="ECO:0007669"/>
    <property type="project" value="TreeGrafter"/>
</dbReference>
<dbReference type="PANTHER" id="PTHR15481">
    <property type="entry name" value="RIBONUCLEIC ACID BINDING PROTEIN S1"/>
    <property type="match status" value="1"/>
</dbReference>
<feature type="compositionally biased region" description="Polar residues" evidence="3">
    <location>
        <begin position="169"/>
        <end position="180"/>
    </location>
</feature>
<dbReference type="PROSITE" id="PS50102">
    <property type="entry name" value="RRM"/>
    <property type="match status" value="1"/>
</dbReference>
<keyword evidence="6" id="KW-1185">Reference proteome</keyword>
<feature type="domain" description="RRM" evidence="4">
    <location>
        <begin position="193"/>
        <end position="288"/>
    </location>
</feature>
<feature type="compositionally biased region" description="Basic and acidic residues" evidence="3">
    <location>
        <begin position="91"/>
        <end position="131"/>
    </location>
</feature>
<dbReference type="InterPro" id="IPR012677">
    <property type="entry name" value="Nucleotide-bd_a/b_plait_sf"/>
</dbReference>
<name>A0A5J4N955_9TREM</name>
<accession>A0A5J4N955</accession>
<evidence type="ECO:0000259" key="4">
    <source>
        <dbReference type="PROSITE" id="PS50102"/>
    </source>
</evidence>
<dbReference type="GO" id="GO:0005654">
    <property type="term" value="C:nucleoplasm"/>
    <property type="evidence" value="ECO:0007669"/>
    <property type="project" value="TreeGrafter"/>
</dbReference>
<dbReference type="SUPFAM" id="SSF54928">
    <property type="entry name" value="RNA-binding domain, RBD"/>
    <property type="match status" value="1"/>
</dbReference>
<gene>
    <name evidence="5" type="ORF">DEA37_0002926</name>
</gene>
<dbReference type="EMBL" id="QNGE01005517">
    <property type="protein sequence ID" value="KAA3671997.1"/>
    <property type="molecule type" value="Genomic_DNA"/>
</dbReference>
<feature type="compositionally biased region" description="Low complexity" evidence="3">
    <location>
        <begin position="61"/>
        <end position="88"/>
    </location>
</feature>
<dbReference type="Proteomes" id="UP000324629">
    <property type="component" value="Unassembled WGS sequence"/>
</dbReference>
<comment type="caution">
    <text evidence="5">The sequence shown here is derived from an EMBL/GenBank/DDBJ whole genome shotgun (WGS) entry which is preliminary data.</text>
</comment>
<reference evidence="5 6" key="1">
    <citation type="journal article" date="2019" name="Gigascience">
        <title>Whole-genome sequence of the oriental lung fluke Paragonimus westermani.</title>
        <authorList>
            <person name="Oey H."/>
            <person name="Zakrzewski M."/>
            <person name="Narain K."/>
            <person name="Devi K.R."/>
            <person name="Agatsuma T."/>
            <person name="Nawaratna S."/>
            <person name="Gobert G.N."/>
            <person name="Jones M.K."/>
            <person name="Ragan M.A."/>
            <person name="McManus D.P."/>
            <person name="Krause L."/>
        </authorList>
    </citation>
    <scope>NUCLEOTIDE SEQUENCE [LARGE SCALE GENOMIC DNA]</scope>
    <source>
        <strain evidence="5 6">IND2009</strain>
    </source>
</reference>
<feature type="region of interest" description="Disordered" evidence="3">
    <location>
        <begin position="287"/>
        <end position="309"/>
    </location>
</feature>
<evidence type="ECO:0000313" key="6">
    <source>
        <dbReference type="Proteomes" id="UP000324629"/>
    </source>
</evidence>
<feature type="compositionally biased region" description="Basic residues" evidence="3">
    <location>
        <begin position="51"/>
        <end position="60"/>
    </location>
</feature>
<feature type="compositionally biased region" description="Basic and acidic residues" evidence="3">
    <location>
        <begin position="295"/>
        <end position="309"/>
    </location>
</feature>
<dbReference type="InterPro" id="IPR000504">
    <property type="entry name" value="RRM_dom"/>
</dbReference>
<dbReference type="SMART" id="SM00360">
    <property type="entry name" value="RRM"/>
    <property type="match status" value="1"/>
</dbReference>
<dbReference type="InterPro" id="IPR035979">
    <property type="entry name" value="RBD_domain_sf"/>
</dbReference>
<feature type="region of interest" description="Disordered" evidence="3">
    <location>
        <begin position="1"/>
        <end position="191"/>
    </location>
</feature>
<proteinExistence type="predicted"/>
<evidence type="ECO:0000256" key="2">
    <source>
        <dbReference type="PROSITE-ProRule" id="PRU00176"/>
    </source>
</evidence>
<evidence type="ECO:0000313" key="5">
    <source>
        <dbReference type="EMBL" id="KAA3671997.1"/>
    </source>
</evidence>
<dbReference type="Gene3D" id="3.30.70.330">
    <property type="match status" value="1"/>
</dbReference>
<feature type="compositionally biased region" description="Polar residues" evidence="3">
    <location>
        <begin position="1"/>
        <end position="33"/>
    </location>
</feature>
<dbReference type="Pfam" id="PF00076">
    <property type="entry name" value="RRM_1"/>
    <property type="match status" value="1"/>
</dbReference>
<dbReference type="AlphaFoldDB" id="A0A5J4N955"/>